<dbReference type="eggNOG" id="KOG1800">
    <property type="taxonomic scope" value="Eukaryota"/>
</dbReference>
<evidence type="ECO:0000256" key="1">
    <source>
        <dbReference type="ARBA" id="ARBA00001974"/>
    </source>
</evidence>
<feature type="binding site" evidence="10">
    <location>
        <begin position="181"/>
        <end position="184"/>
    </location>
    <ligand>
        <name>NADP(+)</name>
        <dbReference type="ChEBI" id="CHEBI:58349"/>
    </ligand>
</feature>
<dbReference type="InParanoid" id="I2GVB7"/>
<dbReference type="PANTHER" id="PTHR48467:SF1">
    <property type="entry name" value="GLUTAMATE SYNTHASE 1 [NADH], CHLOROPLASTIC-LIKE"/>
    <property type="match status" value="1"/>
</dbReference>
<evidence type="ECO:0000256" key="3">
    <source>
        <dbReference type="ARBA" id="ARBA00022630"/>
    </source>
</evidence>
<dbReference type="RefSeq" id="XP_004177588.1">
    <property type="nucleotide sequence ID" value="XM_004177540.1"/>
</dbReference>
<dbReference type="Gene3D" id="3.40.50.720">
    <property type="entry name" value="NAD(P)-binding Rossmann-like Domain"/>
    <property type="match status" value="1"/>
</dbReference>
<dbReference type="GeneID" id="14493342"/>
<dbReference type="KEGG" id="tbl:TBLA_0A02700"/>
<gene>
    <name evidence="11" type="primary">TBLA0A02700</name>
    <name evidence="11" type="ORF">TBLA_0A02700</name>
</gene>
<dbReference type="Gene3D" id="3.50.50.60">
    <property type="entry name" value="FAD/NAD(P)-binding domain"/>
    <property type="match status" value="1"/>
</dbReference>
<dbReference type="GO" id="GO:0006879">
    <property type="term" value="P:intracellular iron ion homeostasis"/>
    <property type="evidence" value="ECO:0007669"/>
    <property type="project" value="EnsemblFungi"/>
</dbReference>
<protein>
    <recommendedName>
        <fullName evidence="8">NADPH:adrenodoxin oxidoreductase, mitochondrial</fullName>
        <ecNumber evidence="8">1.18.1.6</ecNumber>
    </recommendedName>
</protein>
<feature type="binding site" evidence="9">
    <location>
        <position position="412"/>
    </location>
    <ligand>
        <name>FAD</name>
        <dbReference type="ChEBI" id="CHEBI:57692"/>
    </ligand>
</feature>
<evidence type="ECO:0000256" key="8">
    <source>
        <dbReference type="PIRNR" id="PIRNR000362"/>
    </source>
</evidence>
<dbReference type="FunCoup" id="I2GVB7">
    <property type="interactions" value="587"/>
</dbReference>
<dbReference type="InterPro" id="IPR055275">
    <property type="entry name" value="Ferredox_Rdtase"/>
</dbReference>
<keyword evidence="12" id="KW-1185">Reference proteome</keyword>
<dbReference type="SUPFAM" id="SSF51971">
    <property type="entry name" value="Nucleotide-binding domain"/>
    <property type="match status" value="1"/>
</dbReference>
<evidence type="ECO:0000256" key="6">
    <source>
        <dbReference type="ARBA" id="ARBA00023002"/>
    </source>
</evidence>
<dbReference type="PRINTS" id="PR00419">
    <property type="entry name" value="ADXRDTASE"/>
</dbReference>
<dbReference type="Proteomes" id="UP000002866">
    <property type="component" value="Chromosome 1"/>
</dbReference>
<comment type="catalytic activity">
    <reaction evidence="7 8">
        <text>2 reduced [adrenodoxin] + NADP(+) + H(+) = 2 oxidized [adrenodoxin] + NADPH</text>
        <dbReference type="Rhea" id="RHEA:42312"/>
        <dbReference type="Rhea" id="RHEA-COMP:9998"/>
        <dbReference type="Rhea" id="RHEA-COMP:9999"/>
        <dbReference type="ChEBI" id="CHEBI:15378"/>
        <dbReference type="ChEBI" id="CHEBI:33737"/>
        <dbReference type="ChEBI" id="CHEBI:33738"/>
        <dbReference type="ChEBI" id="CHEBI:57783"/>
        <dbReference type="ChEBI" id="CHEBI:58349"/>
        <dbReference type="EC" id="1.18.1.6"/>
    </reaction>
</comment>
<feature type="binding site" evidence="10">
    <location>
        <begin position="227"/>
        <end position="228"/>
    </location>
    <ligand>
        <name>NADP(+)</name>
        <dbReference type="ChEBI" id="CHEBI:58349"/>
    </ligand>
</feature>
<evidence type="ECO:0000313" key="11">
    <source>
        <dbReference type="EMBL" id="CCH58069.1"/>
    </source>
</evidence>
<comment type="cofactor">
    <cofactor evidence="1 8 9">
        <name>FAD</name>
        <dbReference type="ChEBI" id="CHEBI:57692"/>
    </cofactor>
</comment>
<dbReference type="GO" id="GO:0006744">
    <property type="term" value="P:ubiquinone biosynthetic process"/>
    <property type="evidence" value="ECO:0007669"/>
    <property type="project" value="EnsemblFungi"/>
</dbReference>
<organism evidence="11 12">
    <name type="scientific">Henningerozyma blattae (strain ATCC 34711 / CBS 6284 / DSM 70876 / NBRC 10599 / NRRL Y-10934 / UCD 77-7)</name>
    <name type="common">Yeast</name>
    <name type="synonym">Tetrapisispora blattae</name>
    <dbReference type="NCBI Taxonomy" id="1071380"/>
    <lineage>
        <taxon>Eukaryota</taxon>
        <taxon>Fungi</taxon>
        <taxon>Dikarya</taxon>
        <taxon>Ascomycota</taxon>
        <taxon>Saccharomycotina</taxon>
        <taxon>Saccharomycetes</taxon>
        <taxon>Saccharomycetales</taxon>
        <taxon>Saccharomycetaceae</taxon>
        <taxon>Henningerozyma</taxon>
    </lineage>
</organism>
<evidence type="ECO:0000256" key="4">
    <source>
        <dbReference type="ARBA" id="ARBA00022827"/>
    </source>
</evidence>
<evidence type="ECO:0000256" key="2">
    <source>
        <dbReference type="ARBA" id="ARBA00008312"/>
    </source>
</evidence>
<keyword evidence="6 8" id="KW-0560">Oxidoreductase</keyword>
<dbReference type="OrthoDB" id="333024at2759"/>
<keyword evidence="5 8" id="KW-0521">NADP</keyword>
<dbReference type="GO" id="GO:0005743">
    <property type="term" value="C:mitochondrial inner membrane"/>
    <property type="evidence" value="ECO:0007669"/>
    <property type="project" value="EnsemblFungi"/>
</dbReference>
<evidence type="ECO:0000256" key="7">
    <source>
        <dbReference type="ARBA" id="ARBA00048933"/>
    </source>
</evidence>
<keyword evidence="3 8" id="KW-0285">Flavoprotein</keyword>
<dbReference type="EMBL" id="HE806316">
    <property type="protein sequence ID" value="CCH58069.1"/>
    <property type="molecule type" value="Genomic_DNA"/>
</dbReference>
<keyword evidence="4 8" id="KW-0274">FAD</keyword>
<proteinExistence type="inferred from homology"/>
<feature type="binding site" evidence="9">
    <location>
        <begin position="419"/>
        <end position="421"/>
    </location>
    <ligand>
        <name>FAD</name>
        <dbReference type="ChEBI" id="CHEBI:57692"/>
    </ligand>
</feature>
<evidence type="ECO:0000256" key="9">
    <source>
        <dbReference type="PIRSR" id="PIRSR000362-1"/>
    </source>
</evidence>
<dbReference type="OMA" id="RFNFIGN"/>
<dbReference type="PANTHER" id="PTHR48467">
    <property type="entry name" value="GLUTAMATE SYNTHASE 1 [NADH], CHLOROPLASTIC-LIKE"/>
    <property type="match status" value="1"/>
</dbReference>
<evidence type="ECO:0000256" key="10">
    <source>
        <dbReference type="PIRSR" id="PIRSR000362-2"/>
    </source>
</evidence>
<dbReference type="HOGENOM" id="CLU_024722_3_1_1"/>
<sequence>MMPNFLRSLSTTCNNRDIQRKTISIVGSGPSGFYTAYRLLSKSKIPIKVTLWEKLPVPFGLSRYGVAPDHPEVKNCEETFTSIANEYQKDNGLHDFQFIGNRTIGKDIPLKDLIEKQDAVILSYGCMGDKKLNIPGEKDTNGVFSSRQFVNWYNGHPEYSTSKVFSNFDWSRIKNVGIIGNGNVALDIARVLLSNNIGELWDKTDISPLAMKCLNQAPIKNVKIIARRDFVHSKFTNKELRELWELERYGIFGSISKKYFQLGNLNISNLSRPMKRTAEMCYEYLKPFNERTKKSYKKYQPLVNVGETQRKTWELDYLKTPTSIKRDSNGNITALELFENNITEDNRVIPMKDHVINYDMDLLITSLGYEAKPMDEFKELGIQFEHGHIANVEGRVQNQEGIIVPGLYTAGWVKHGSKGVIAATMMDAFNVADGILADLETFPSKPSVEQDISFLADNKVEKVSWSDWESLNNYELLQGTNQGKVRAKVLTVPEMLAHKHQKPSY</sequence>
<keyword evidence="8" id="KW-0496">Mitochondrion</keyword>
<feature type="binding site" evidence="9">
    <location>
        <position position="61"/>
    </location>
    <ligand>
        <name>FAD</name>
        <dbReference type="ChEBI" id="CHEBI:57692"/>
    </ligand>
</feature>
<feature type="binding site" evidence="10">
    <location>
        <position position="419"/>
    </location>
    <ligand>
        <name>NADP(+)</name>
        <dbReference type="ChEBI" id="CHEBI:58349"/>
    </ligand>
</feature>
<dbReference type="AlphaFoldDB" id="I2GVB7"/>
<dbReference type="Pfam" id="PF13450">
    <property type="entry name" value="NAD_binding_8"/>
    <property type="match status" value="1"/>
</dbReference>
<comment type="similarity">
    <text evidence="2 8">Belongs to the ferredoxin--NADP reductase type 1 family.</text>
</comment>
<dbReference type="GO" id="GO:0004324">
    <property type="term" value="F:ferredoxin-NADP+ reductase activity"/>
    <property type="evidence" value="ECO:0007669"/>
    <property type="project" value="EnsemblFungi"/>
</dbReference>
<feature type="binding site" evidence="9">
    <location>
        <position position="53"/>
    </location>
    <ligand>
        <name>FAD</name>
        <dbReference type="ChEBI" id="CHEBI:57692"/>
    </ligand>
</feature>
<reference evidence="11 12" key="1">
    <citation type="journal article" date="2011" name="Proc. Natl. Acad. Sci. U.S.A.">
        <title>Evolutionary erosion of yeast sex chromosomes by mating-type switching accidents.</title>
        <authorList>
            <person name="Gordon J.L."/>
            <person name="Armisen D."/>
            <person name="Proux-Wera E."/>
            <person name="Oheigeartaigh S.S."/>
            <person name="Byrne K.P."/>
            <person name="Wolfe K.H."/>
        </authorList>
    </citation>
    <scope>NUCLEOTIDE SEQUENCE [LARGE SCALE GENOMIC DNA]</scope>
    <source>
        <strain evidence="12">ATCC 34711 / CBS 6284 / DSM 70876 / NBRC 10599 / NRRL Y-10934 / UCD 77-7</strain>
    </source>
</reference>
<feature type="binding site" evidence="9">
    <location>
        <position position="31"/>
    </location>
    <ligand>
        <name>FAD</name>
        <dbReference type="ChEBI" id="CHEBI:57692"/>
    </ligand>
</feature>
<comment type="subcellular location">
    <subcellularLocation>
        <location evidence="8">Mitochondrion</location>
    </subcellularLocation>
</comment>
<evidence type="ECO:0000313" key="12">
    <source>
        <dbReference type="Proteomes" id="UP000002866"/>
    </source>
</evidence>
<dbReference type="EC" id="1.18.1.6" evidence="8"/>
<accession>I2GVB7</accession>
<feature type="binding site" evidence="9">
    <location>
        <position position="104"/>
    </location>
    <ligand>
        <name>FAD</name>
        <dbReference type="ChEBI" id="CHEBI:57692"/>
    </ligand>
</feature>
<dbReference type="InterPro" id="IPR036188">
    <property type="entry name" value="FAD/NAD-bd_sf"/>
</dbReference>
<dbReference type="InterPro" id="IPR021163">
    <property type="entry name" value="Ferredox_Rdtase_adrenod"/>
</dbReference>
<dbReference type="PIRSF" id="PIRSF000362">
    <property type="entry name" value="FNR"/>
    <property type="match status" value="1"/>
</dbReference>
<name>I2GVB7_HENB6</name>
<evidence type="ECO:0000256" key="5">
    <source>
        <dbReference type="ARBA" id="ARBA00022857"/>
    </source>
</evidence>
<feature type="binding site" evidence="10">
    <location>
        <position position="239"/>
    </location>
    <ligand>
        <name>NADP(+)</name>
        <dbReference type="ChEBI" id="CHEBI:58349"/>
    </ligand>
</feature>
<dbReference type="STRING" id="1071380.I2GVB7"/>